<evidence type="ECO:0000313" key="2">
    <source>
        <dbReference type="Proteomes" id="UP001187192"/>
    </source>
</evidence>
<name>A0AA88A0X9_FICCA</name>
<dbReference type="EMBL" id="BTGU01000022">
    <property type="protein sequence ID" value="GMN46098.1"/>
    <property type="molecule type" value="Genomic_DNA"/>
</dbReference>
<sequence length="336" mass="38492">MYPRQKKQVVGEMMNANRYWQDRYFFMLVNEKSLGALVIAFYPPWGPLLKELRKPLPKCFCSRQSWNDYLPSQIESVMRSTYHINLDNRAFGGILSKSHQPLFDEETLVIELALDMMRIDFPSPNELFARNRVEKEAAKAAKAVKADRKEEEADIEVNLPPGTSLLENKKLIVQLIRQLFTNADMDLVSDSQIQDHFDEFSWDGVKCILRGMGLIYYSTNKAVERREGIKEHTAIDQVQAEKPLDIQRKSKEVCVIVEDLAKEFQMLDQTAKDRAKIARNELLKEYKQGLLIEGDVDQEIELCEESLAEAEASTFAAKMNVKLPASAVSEPTVNKP</sequence>
<gene>
    <name evidence="1" type="ORF">TIFTF001_015278</name>
</gene>
<proteinExistence type="predicted"/>
<dbReference type="Proteomes" id="UP001187192">
    <property type="component" value="Unassembled WGS sequence"/>
</dbReference>
<protein>
    <submittedName>
        <fullName evidence="1">Uncharacterized protein</fullName>
    </submittedName>
</protein>
<accession>A0AA88A0X9</accession>
<keyword evidence="2" id="KW-1185">Reference proteome</keyword>
<reference evidence="1" key="1">
    <citation type="submission" date="2023-07" db="EMBL/GenBank/DDBJ databases">
        <title>draft genome sequence of fig (Ficus carica).</title>
        <authorList>
            <person name="Takahashi T."/>
            <person name="Nishimura K."/>
        </authorList>
    </citation>
    <scope>NUCLEOTIDE SEQUENCE</scope>
</reference>
<dbReference type="AlphaFoldDB" id="A0AA88A0X9"/>
<evidence type="ECO:0000313" key="1">
    <source>
        <dbReference type="EMBL" id="GMN46098.1"/>
    </source>
</evidence>
<organism evidence="1 2">
    <name type="scientific">Ficus carica</name>
    <name type="common">Common fig</name>
    <dbReference type="NCBI Taxonomy" id="3494"/>
    <lineage>
        <taxon>Eukaryota</taxon>
        <taxon>Viridiplantae</taxon>
        <taxon>Streptophyta</taxon>
        <taxon>Embryophyta</taxon>
        <taxon>Tracheophyta</taxon>
        <taxon>Spermatophyta</taxon>
        <taxon>Magnoliopsida</taxon>
        <taxon>eudicotyledons</taxon>
        <taxon>Gunneridae</taxon>
        <taxon>Pentapetalae</taxon>
        <taxon>rosids</taxon>
        <taxon>fabids</taxon>
        <taxon>Rosales</taxon>
        <taxon>Moraceae</taxon>
        <taxon>Ficeae</taxon>
        <taxon>Ficus</taxon>
    </lineage>
</organism>
<comment type="caution">
    <text evidence="1">The sequence shown here is derived from an EMBL/GenBank/DDBJ whole genome shotgun (WGS) entry which is preliminary data.</text>
</comment>